<comment type="caution">
    <text evidence="2">The sequence shown here is derived from an EMBL/GenBank/DDBJ whole genome shotgun (WGS) entry which is preliminary data.</text>
</comment>
<dbReference type="AlphaFoldDB" id="A0A9D4FI52"/>
<keyword evidence="3" id="KW-1185">Reference proteome</keyword>
<accession>A0A9D4FI52</accession>
<evidence type="ECO:0000313" key="2">
    <source>
        <dbReference type="EMBL" id="KAH3799298.1"/>
    </source>
</evidence>
<dbReference type="EMBL" id="JAIWYP010000007">
    <property type="protein sequence ID" value="KAH3799298.1"/>
    <property type="molecule type" value="Genomic_DNA"/>
</dbReference>
<protein>
    <recommendedName>
        <fullName evidence="1">Methyltransferase domain-containing protein</fullName>
    </recommendedName>
</protein>
<dbReference type="InterPro" id="IPR029063">
    <property type="entry name" value="SAM-dependent_MTases_sf"/>
</dbReference>
<evidence type="ECO:0000259" key="1">
    <source>
        <dbReference type="Pfam" id="PF13649"/>
    </source>
</evidence>
<dbReference type="InterPro" id="IPR041698">
    <property type="entry name" value="Methyltransf_25"/>
</dbReference>
<proteinExistence type="predicted"/>
<dbReference type="Proteomes" id="UP000828390">
    <property type="component" value="Unassembled WGS sequence"/>
</dbReference>
<feature type="domain" description="Methyltransferase" evidence="1">
    <location>
        <begin position="261"/>
        <end position="350"/>
    </location>
</feature>
<reference evidence="2" key="1">
    <citation type="journal article" date="2019" name="bioRxiv">
        <title>The Genome of the Zebra Mussel, Dreissena polymorpha: A Resource for Invasive Species Research.</title>
        <authorList>
            <person name="McCartney M.A."/>
            <person name="Auch B."/>
            <person name="Kono T."/>
            <person name="Mallez S."/>
            <person name="Zhang Y."/>
            <person name="Obille A."/>
            <person name="Becker A."/>
            <person name="Abrahante J.E."/>
            <person name="Garbe J."/>
            <person name="Badalamenti J.P."/>
            <person name="Herman A."/>
            <person name="Mangelson H."/>
            <person name="Liachko I."/>
            <person name="Sullivan S."/>
            <person name="Sone E.D."/>
            <person name="Koren S."/>
            <person name="Silverstein K.A.T."/>
            <person name="Beckman K.B."/>
            <person name="Gohl D.M."/>
        </authorList>
    </citation>
    <scope>NUCLEOTIDE SEQUENCE</scope>
    <source>
        <strain evidence="2">Duluth1</strain>
        <tissue evidence="2">Whole animal</tissue>
    </source>
</reference>
<dbReference type="Pfam" id="PF13649">
    <property type="entry name" value="Methyltransf_25"/>
    <property type="match status" value="1"/>
</dbReference>
<organism evidence="2 3">
    <name type="scientific">Dreissena polymorpha</name>
    <name type="common">Zebra mussel</name>
    <name type="synonym">Mytilus polymorpha</name>
    <dbReference type="NCBI Taxonomy" id="45954"/>
    <lineage>
        <taxon>Eukaryota</taxon>
        <taxon>Metazoa</taxon>
        <taxon>Spiralia</taxon>
        <taxon>Lophotrochozoa</taxon>
        <taxon>Mollusca</taxon>
        <taxon>Bivalvia</taxon>
        <taxon>Autobranchia</taxon>
        <taxon>Heteroconchia</taxon>
        <taxon>Euheterodonta</taxon>
        <taxon>Imparidentia</taxon>
        <taxon>Neoheterodontei</taxon>
        <taxon>Myida</taxon>
        <taxon>Dreissenoidea</taxon>
        <taxon>Dreissenidae</taxon>
        <taxon>Dreissena</taxon>
    </lineage>
</organism>
<gene>
    <name evidence="2" type="ORF">DPMN_152904</name>
</gene>
<dbReference type="Gene3D" id="3.40.50.150">
    <property type="entry name" value="Vaccinia Virus protein VP39"/>
    <property type="match status" value="1"/>
</dbReference>
<name>A0A9D4FI52_DREPO</name>
<dbReference type="CDD" id="cd02440">
    <property type="entry name" value="AdoMet_MTases"/>
    <property type="match status" value="1"/>
</dbReference>
<dbReference type="SUPFAM" id="SSF53335">
    <property type="entry name" value="S-adenosyl-L-methionine-dependent methyltransferases"/>
    <property type="match status" value="1"/>
</dbReference>
<evidence type="ECO:0000313" key="3">
    <source>
        <dbReference type="Proteomes" id="UP000828390"/>
    </source>
</evidence>
<reference evidence="2" key="2">
    <citation type="submission" date="2020-11" db="EMBL/GenBank/DDBJ databases">
        <authorList>
            <person name="McCartney M.A."/>
            <person name="Auch B."/>
            <person name="Kono T."/>
            <person name="Mallez S."/>
            <person name="Becker A."/>
            <person name="Gohl D.M."/>
            <person name="Silverstein K.A.T."/>
            <person name="Koren S."/>
            <person name="Bechman K.B."/>
            <person name="Herman A."/>
            <person name="Abrahante J.E."/>
            <person name="Garbe J."/>
        </authorList>
    </citation>
    <scope>NUCLEOTIDE SEQUENCE</scope>
    <source>
        <strain evidence="2">Duluth1</strain>
        <tissue evidence="2">Whole animal</tissue>
    </source>
</reference>
<sequence length="399" mass="45325">MAEQKSLPTASEGDTTFNFNGVFRDVHNKSSRDNLYQAQAFISENKWNAAKDLLQKALSDSSDDHDVRNLKLVIAEVDMYLSRAIPEAIQADEKIDWDQVNSRGVHKYFENREDLPQSVFFLRSNQHDRIVVGRRILSHQYINNKIRELHCSHITASMLLGRLVDQRTRETGYAVYYNQMTAGEKLFLIDDVLNNGMNVYELVFPFPPLIGQSKEEIQSPEEGWEIDEKLALSLGEGEVYIRDYAVRYLKSLGRDDLRLFDCACSTGQFLFTMKQGVPGCYTIGSDLSAHMVEFAKKRVDEIYCANALEPKIPPRSVDVVFVRFINSEVVKTEIASIFLKPLTECLKKGGKMIILGHTPVLTSAAEIKMLVPNLEITQSIGGISEWNGIFQFYVCSRID</sequence>